<feature type="signal peptide" evidence="1">
    <location>
        <begin position="1"/>
        <end position="25"/>
    </location>
</feature>
<dbReference type="OrthoDB" id="408954at2759"/>
<proteinExistence type="predicted"/>
<gene>
    <name evidence="2" type="ORF">N7532_001137</name>
</gene>
<protein>
    <submittedName>
        <fullName evidence="2">Uncharacterized protein</fullName>
    </submittedName>
</protein>
<dbReference type="GeneID" id="81352610"/>
<dbReference type="AlphaFoldDB" id="A0A9W9G3I1"/>
<evidence type="ECO:0000256" key="1">
    <source>
        <dbReference type="SAM" id="SignalP"/>
    </source>
</evidence>
<organism evidence="2 3">
    <name type="scientific">Penicillium argentinense</name>
    <dbReference type="NCBI Taxonomy" id="1131581"/>
    <lineage>
        <taxon>Eukaryota</taxon>
        <taxon>Fungi</taxon>
        <taxon>Dikarya</taxon>
        <taxon>Ascomycota</taxon>
        <taxon>Pezizomycotina</taxon>
        <taxon>Eurotiomycetes</taxon>
        <taxon>Eurotiomycetidae</taxon>
        <taxon>Eurotiales</taxon>
        <taxon>Aspergillaceae</taxon>
        <taxon>Penicillium</taxon>
    </lineage>
</organism>
<reference evidence="2" key="2">
    <citation type="journal article" date="2023" name="IMA Fungus">
        <title>Comparative genomic study of the Penicillium genus elucidates a diverse pangenome and 15 lateral gene transfer events.</title>
        <authorList>
            <person name="Petersen C."/>
            <person name="Sorensen T."/>
            <person name="Nielsen M.R."/>
            <person name="Sondergaard T.E."/>
            <person name="Sorensen J.L."/>
            <person name="Fitzpatrick D.A."/>
            <person name="Frisvad J.C."/>
            <person name="Nielsen K.L."/>
        </authorList>
    </citation>
    <scope>NUCLEOTIDE SEQUENCE</scope>
    <source>
        <strain evidence="2">IBT 30761</strain>
    </source>
</reference>
<keyword evidence="3" id="KW-1185">Reference proteome</keyword>
<dbReference type="Proteomes" id="UP001149074">
    <property type="component" value="Unassembled WGS sequence"/>
</dbReference>
<dbReference type="EMBL" id="JAPQKI010000002">
    <property type="protein sequence ID" value="KAJ5110602.1"/>
    <property type="molecule type" value="Genomic_DNA"/>
</dbReference>
<sequence length="105" mass="11411">MVRILFYMLPSLVFSLFNILTPSAAVVVKVQGEAGLPSGSKRGKIQLKEVKVAAWALANLVLSIATQAAIEEARTSLFGMRSALKVSMKLPMPWEIVKDLSIPVK</sequence>
<accession>A0A9W9G3I1</accession>
<keyword evidence="1" id="KW-0732">Signal</keyword>
<dbReference type="RefSeq" id="XP_056478672.1">
    <property type="nucleotide sequence ID" value="XM_056613631.1"/>
</dbReference>
<feature type="chain" id="PRO_5040768402" evidence="1">
    <location>
        <begin position="26"/>
        <end position="105"/>
    </location>
</feature>
<reference evidence="2" key="1">
    <citation type="submission" date="2022-11" db="EMBL/GenBank/DDBJ databases">
        <authorList>
            <person name="Petersen C."/>
        </authorList>
    </citation>
    <scope>NUCLEOTIDE SEQUENCE</scope>
    <source>
        <strain evidence="2">IBT 30761</strain>
    </source>
</reference>
<evidence type="ECO:0000313" key="3">
    <source>
        <dbReference type="Proteomes" id="UP001149074"/>
    </source>
</evidence>
<name>A0A9W9G3I1_9EURO</name>
<comment type="caution">
    <text evidence="2">The sequence shown here is derived from an EMBL/GenBank/DDBJ whole genome shotgun (WGS) entry which is preliminary data.</text>
</comment>
<evidence type="ECO:0000313" key="2">
    <source>
        <dbReference type="EMBL" id="KAJ5110602.1"/>
    </source>
</evidence>